<feature type="DNA-binding region" description="H-T-H motif" evidence="4">
    <location>
        <begin position="28"/>
        <end position="47"/>
    </location>
</feature>
<dbReference type="Pfam" id="PF21993">
    <property type="entry name" value="TetR_C_13_2"/>
    <property type="match status" value="1"/>
</dbReference>
<dbReference type="SUPFAM" id="SSF48498">
    <property type="entry name" value="Tetracyclin repressor-like, C-terminal domain"/>
    <property type="match status" value="1"/>
</dbReference>
<evidence type="ECO:0000259" key="5">
    <source>
        <dbReference type="PROSITE" id="PS50977"/>
    </source>
</evidence>
<dbReference type="InterPro" id="IPR001647">
    <property type="entry name" value="HTH_TetR"/>
</dbReference>
<accession>A0ABU4VJG8</accession>
<keyword evidence="7" id="KW-1185">Reference proteome</keyword>
<reference evidence="6 7" key="1">
    <citation type="submission" date="2023-11" db="EMBL/GenBank/DDBJ databases">
        <authorList>
            <person name="Xu M."/>
            <person name="Jiang T."/>
        </authorList>
    </citation>
    <scope>NUCLEOTIDE SEQUENCE [LARGE SCALE GENOMIC DNA]</scope>
    <source>
        <strain evidence="6 7">SD</strain>
    </source>
</reference>
<dbReference type="RefSeq" id="WP_319954098.1">
    <property type="nucleotide sequence ID" value="NZ_JAXAVX010000004.1"/>
</dbReference>
<evidence type="ECO:0000256" key="3">
    <source>
        <dbReference type="ARBA" id="ARBA00023163"/>
    </source>
</evidence>
<sequence>MPRRSDARQRMLESGATLFRERGVSATALADVLAHSGAPRGSVYHHFPGGREQFSAEVVAYAGRALSRRISEAAPLGGHRLVDLLVDHWQDVLAGTDLRGGCPVAAAASEAAADPGAREAAGAAFAHWTDRLERALTADGVDATRARSLATLLLAAFEGAVLLARAQGSAEPVEAVREELHAVLDGVSVPRR</sequence>
<dbReference type="Pfam" id="PF00440">
    <property type="entry name" value="TetR_N"/>
    <property type="match status" value="1"/>
</dbReference>
<dbReference type="PANTHER" id="PTHR47506:SF3">
    <property type="entry name" value="HTH-TYPE TRANSCRIPTIONAL REGULATOR LMRA"/>
    <property type="match status" value="1"/>
</dbReference>
<dbReference type="Gene3D" id="1.10.357.10">
    <property type="entry name" value="Tetracycline Repressor, domain 2"/>
    <property type="match status" value="1"/>
</dbReference>
<evidence type="ECO:0000256" key="4">
    <source>
        <dbReference type="PROSITE-ProRule" id="PRU00335"/>
    </source>
</evidence>
<feature type="domain" description="HTH tetR-type" evidence="5">
    <location>
        <begin position="5"/>
        <end position="65"/>
    </location>
</feature>
<dbReference type="PROSITE" id="PS50977">
    <property type="entry name" value="HTH_TETR_2"/>
    <property type="match status" value="1"/>
</dbReference>
<dbReference type="InterPro" id="IPR054156">
    <property type="entry name" value="YxaF_TetR_C"/>
</dbReference>
<keyword evidence="1" id="KW-0805">Transcription regulation</keyword>
<keyword evidence="3" id="KW-0804">Transcription</keyword>
<name>A0ABU4VJG8_9ACTN</name>
<proteinExistence type="predicted"/>
<comment type="caution">
    <text evidence="6">The sequence shown here is derived from an EMBL/GenBank/DDBJ whole genome shotgun (WGS) entry which is preliminary data.</text>
</comment>
<evidence type="ECO:0000313" key="7">
    <source>
        <dbReference type="Proteomes" id="UP001277761"/>
    </source>
</evidence>
<dbReference type="EMBL" id="JAXAVX010000004">
    <property type="protein sequence ID" value="MDX8151943.1"/>
    <property type="molecule type" value="Genomic_DNA"/>
</dbReference>
<dbReference type="PANTHER" id="PTHR47506">
    <property type="entry name" value="TRANSCRIPTIONAL REGULATORY PROTEIN"/>
    <property type="match status" value="1"/>
</dbReference>
<dbReference type="InterPro" id="IPR036271">
    <property type="entry name" value="Tet_transcr_reg_TetR-rel_C_sf"/>
</dbReference>
<organism evidence="6 7">
    <name type="scientific">Patulibacter brassicae</name>
    <dbReference type="NCBI Taxonomy" id="1705717"/>
    <lineage>
        <taxon>Bacteria</taxon>
        <taxon>Bacillati</taxon>
        <taxon>Actinomycetota</taxon>
        <taxon>Thermoleophilia</taxon>
        <taxon>Solirubrobacterales</taxon>
        <taxon>Patulibacteraceae</taxon>
        <taxon>Patulibacter</taxon>
    </lineage>
</organism>
<dbReference type="SUPFAM" id="SSF46689">
    <property type="entry name" value="Homeodomain-like"/>
    <property type="match status" value="1"/>
</dbReference>
<evidence type="ECO:0000256" key="2">
    <source>
        <dbReference type="ARBA" id="ARBA00023125"/>
    </source>
</evidence>
<evidence type="ECO:0000313" key="6">
    <source>
        <dbReference type="EMBL" id="MDX8151943.1"/>
    </source>
</evidence>
<evidence type="ECO:0000256" key="1">
    <source>
        <dbReference type="ARBA" id="ARBA00023015"/>
    </source>
</evidence>
<protein>
    <submittedName>
        <fullName evidence="6">TetR/AcrR family transcriptional regulator</fullName>
    </submittedName>
</protein>
<dbReference type="InterPro" id="IPR009057">
    <property type="entry name" value="Homeodomain-like_sf"/>
</dbReference>
<dbReference type="Proteomes" id="UP001277761">
    <property type="component" value="Unassembled WGS sequence"/>
</dbReference>
<gene>
    <name evidence="6" type="ORF">SK069_10095</name>
</gene>
<keyword evidence="2 4" id="KW-0238">DNA-binding</keyword>